<keyword evidence="10 12" id="KW-1133">Transmembrane helix</keyword>
<keyword evidence="11 12" id="KW-0472">Membrane</keyword>
<sequence>MDDTQISPLTLICVGSSFAFSGLFYHLYQQKKLEIQRIKETPKFQPDEDLVKTVKASPRKRLQYVAIEGVVQPDGEPLASQYVPRCFGVVQKVVVREHWKFWNSKTKIWTPREMNTKETNNVVPFSLVYPGALFSKVSVKVQSPLEAAGPFMEQVYRRMRHAKEDLVNILVQEMSGEKPVAQEETEELLRVGATLTGFGEVVLEQGHVLRLQPPQDGRQYLLVPTDYRGFLQMHQNTATMWKVLTALFGLAGATLLAWALYRVYRRQDNNRPRN</sequence>
<keyword evidence="6" id="KW-0479">Metal-binding</keyword>
<feature type="transmembrane region" description="Helical" evidence="12">
    <location>
        <begin position="243"/>
        <end position="264"/>
    </location>
</feature>
<keyword evidence="5 12" id="KW-0812">Transmembrane</keyword>
<protein>
    <recommendedName>
        <fullName evidence="3">RING-type E3 ubiquitin transferase</fullName>
        <ecNumber evidence="3">2.3.2.27</ecNumber>
    </recommendedName>
</protein>
<evidence type="ECO:0000256" key="8">
    <source>
        <dbReference type="ARBA" id="ARBA00022786"/>
    </source>
</evidence>
<evidence type="ECO:0000313" key="15">
    <source>
        <dbReference type="Proteomes" id="UP001046870"/>
    </source>
</evidence>
<evidence type="ECO:0000256" key="7">
    <source>
        <dbReference type="ARBA" id="ARBA00022771"/>
    </source>
</evidence>
<evidence type="ECO:0000256" key="9">
    <source>
        <dbReference type="ARBA" id="ARBA00022833"/>
    </source>
</evidence>
<dbReference type="GO" id="GO:0061630">
    <property type="term" value="F:ubiquitin protein ligase activity"/>
    <property type="evidence" value="ECO:0007669"/>
    <property type="project" value="UniProtKB-EC"/>
</dbReference>
<dbReference type="InterPro" id="IPR051652">
    <property type="entry name" value="MDM2_MDM4_MUL1"/>
</dbReference>
<feature type="domain" description="E3 Ubiquitin ligase MUL1-like" evidence="13">
    <location>
        <begin position="100"/>
        <end position="254"/>
    </location>
</feature>
<reference evidence="14" key="1">
    <citation type="submission" date="2021-01" db="EMBL/GenBank/DDBJ databases">
        <authorList>
            <person name="Zahm M."/>
            <person name="Roques C."/>
            <person name="Cabau C."/>
            <person name="Klopp C."/>
            <person name="Donnadieu C."/>
            <person name="Jouanno E."/>
            <person name="Lampietro C."/>
            <person name="Louis A."/>
            <person name="Herpin A."/>
            <person name="Echchiki A."/>
            <person name="Berthelot C."/>
            <person name="Parey E."/>
            <person name="Roest-Crollius H."/>
            <person name="Braasch I."/>
            <person name="Postlethwait J."/>
            <person name="Bobe J."/>
            <person name="Montfort J."/>
            <person name="Bouchez O."/>
            <person name="Begum T."/>
            <person name="Mejri S."/>
            <person name="Adams A."/>
            <person name="Chen W.-J."/>
            <person name="Guiguen Y."/>
        </authorList>
    </citation>
    <scope>NUCLEOTIDE SEQUENCE</scope>
    <source>
        <strain evidence="14">YG-15Mar2019-1</strain>
        <tissue evidence="14">Brain</tissue>
    </source>
</reference>
<evidence type="ECO:0000256" key="1">
    <source>
        <dbReference type="ARBA" id="ARBA00000900"/>
    </source>
</evidence>
<dbReference type="OrthoDB" id="66726at2759"/>
<dbReference type="Proteomes" id="UP001046870">
    <property type="component" value="Chromosome 22"/>
</dbReference>
<evidence type="ECO:0000256" key="11">
    <source>
        <dbReference type="ARBA" id="ARBA00023136"/>
    </source>
</evidence>
<dbReference type="GO" id="GO:0016567">
    <property type="term" value="P:protein ubiquitination"/>
    <property type="evidence" value="ECO:0007669"/>
    <property type="project" value="InterPro"/>
</dbReference>
<gene>
    <name evidence="14" type="ORF">MATL_G00241270</name>
</gene>
<keyword evidence="15" id="KW-1185">Reference proteome</keyword>
<evidence type="ECO:0000256" key="6">
    <source>
        <dbReference type="ARBA" id="ARBA00022723"/>
    </source>
</evidence>
<dbReference type="Pfam" id="PF12483">
    <property type="entry name" value="GIDE"/>
    <property type="match status" value="1"/>
</dbReference>
<keyword evidence="4" id="KW-0808">Transferase</keyword>
<name>A0A9D3T1N5_MEGAT</name>
<evidence type="ECO:0000256" key="2">
    <source>
        <dbReference type="ARBA" id="ARBA00004141"/>
    </source>
</evidence>
<evidence type="ECO:0000259" key="13">
    <source>
        <dbReference type="Pfam" id="PF12483"/>
    </source>
</evidence>
<comment type="catalytic activity">
    <reaction evidence="1">
        <text>S-ubiquitinyl-[E2 ubiquitin-conjugating enzyme]-L-cysteine + [acceptor protein]-L-lysine = [E2 ubiquitin-conjugating enzyme]-L-cysteine + N(6)-ubiquitinyl-[acceptor protein]-L-lysine.</text>
        <dbReference type="EC" id="2.3.2.27"/>
    </reaction>
</comment>
<keyword evidence="8" id="KW-0833">Ubl conjugation pathway</keyword>
<comment type="caution">
    <text evidence="14">The sequence shown here is derived from an EMBL/GenBank/DDBJ whole genome shotgun (WGS) entry which is preliminary data.</text>
</comment>
<accession>A0A9D3T1N5</accession>
<dbReference type="GO" id="GO:0008270">
    <property type="term" value="F:zinc ion binding"/>
    <property type="evidence" value="ECO:0007669"/>
    <property type="project" value="UniProtKB-KW"/>
</dbReference>
<evidence type="ECO:0000256" key="4">
    <source>
        <dbReference type="ARBA" id="ARBA00022679"/>
    </source>
</evidence>
<comment type="subcellular location">
    <subcellularLocation>
        <location evidence="2">Membrane</location>
        <topology evidence="2">Multi-pass membrane protein</topology>
    </subcellularLocation>
</comment>
<keyword evidence="7" id="KW-0863">Zinc-finger</keyword>
<dbReference type="EC" id="2.3.2.27" evidence="3"/>
<evidence type="ECO:0000256" key="10">
    <source>
        <dbReference type="ARBA" id="ARBA00022989"/>
    </source>
</evidence>
<dbReference type="InterPro" id="IPR022170">
    <property type="entry name" value="MUL1-like"/>
</dbReference>
<organism evidence="14 15">
    <name type="scientific">Megalops atlanticus</name>
    <name type="common">Tarpon</name>
    <name type="synonym">Clupea gigantea</name>
    <dbReference type="NCBI Taxonomy" id="7932"/>
    <lineage>
        <taxon>Eukaryota</taxon>
        <taxon>Metazoa</taxon>
        <taxon>Chordata</taxon>
        <taxon>Craniata</taxon>
        <taxon>Vertebrata</taxon>
        <taxon>Euteleostomi</taxon>
        <taxon>Actinopterygii</taxon>
        <taxon>Neopterygii</taxon>
        <taxon>Teleostei</taxon>
        <taxon>Elopiformes</taxon>
        <taxon>Megalopidae</taxon>
        <taxon>Megalops</taxon>
    </lineage>
</organism>
<dbReference type="EMBL" id="JAFDVH010000022">
    <property type="protein sequence ID" value="KAG7456939.1"/>
    <property type="molecule type" value="Genomic_DNA"/>
</dbReference>
<dbReference type="PANTHER" id="PTHR12183:SF36">
    <property type="entry name" value="RING-TYPE E3 UBIQUITIN TRANSFERASE"/>
    <property type="match status" value="1"/>
</dbReference>
<dbReference type="PANTHER" id="PTHR12183">
    <property type="entry name" value="MITOCHONDRIAL UBIQUITIN LIGASE ACTIVATOR OF NFKB 1"/>
    <property type="match status" value="1"/>
</dbReference>
<evidence type="ECO:0000256" key="5">
    <source>
        <dbReference type="ARBA" id="ARBA00022692"/>
    </source>
</evidence>
<evidence type="ECO:0000313" key="14">
    <source>
        <dbReference type="EMBL" id="KAG7456939.1"/>
    </source>
</evidence>
<proteinExistence type="predicted"/>
<keyword evidence="9" id="KW-0862">Zinc</keyword>
<evidence type="ECO:0000256" key="3">
    <source>
        <dbReference type="ARBA" id="ARBA00012483"/>
    </source>
</evidence>
<evidence type="ECO:0000256" key="12">
    <source>
        <dbReference type="SAM" id="Phobius"/>
    </source>
</evidence>
<feature type="transmembrane region" description="Helical" evidence="12">
    <location>
        <begin position="6"/>
        <end position="28"/>
    </location>
</feature>
<dbReference type="GO" id="GO:0016020">
    <property type="term" value="C:membrane"/>
    <property type="evidence" value="ECO:0007669"/>
    <property type="project" value="UniProtKB-SubCell"/>
</dbReference>
<dbReference type="AlphaFoldDB" id="A0A9D3T1N5"/>